<dbReference type="OrthoDB" id="205108at2759"/>
<protein>
    <submittedName>
        <fullName evidence="5">Probable alpha-1,2-galactosyltransferase</fullName>
    </submittedName>
</protein>
<comment type="similarity">
    <text evidence="1">Belongs to the glycosyltransferase 34 family.</text>
</comment>
<dbReference type="AlphaFoldDB" id="A0A1L7WJP5"/>
<evidence type="ECO:0000256" key="2">
    <source>
        <dbReference type="ARBA" id="ARBA00022676"/>
    </source>
</evidence>
<evidence type="ECO:0000256" key="3">
    <source>
        <dbReference type="ARBA" id="ARBA00022679"/>
    </source>
</evidence>
<proteinExistence type="inferred from homology"/>
<keyword evidence="2 5" id="KW-0328">Glycosyltransferase</keyword>
<dbReference type="PANTHER" id="PTHR31306">
    <property type="entry name" value="ALPHA-1,6-MANNOSYLTRANSFERASE MNN11-RELATED"/>
    <property type="match status" value="1"/>
</dbReference>
<feature type="transmembrane region" description="Helical" evidence="4">
    <location>
        <begin position="31"/>
        <end position="52"/>
    </location>
</feature>
<sequence>MHLALPMRKSSNPQPYAPRSTRFPMFRRSRVQAIILCACAVGAIIFIISQLFGGGDGIPSGSPPVVIVTVLDPENYNKEYINNIKDNRLEYARKHGYETFFPTAKDYLLDGAPDTWAKVPAIRHALTKFPYSTYIWYLDQNSLIMNPDIAIESDIMNPKKLESLMIKDQPVVPPDSVIKTFPHIKGASIDFTLTQDKEGLAQGSFVIRKGDWSKFFLDTWFDPLYRSYNFQKADTHALVSYNVLDSLSNAYQCLGTYCAMAPDNPLETCLSTTTNNELLQQGRH</sequence>
<keyword evidence="6" id="KW-1185">Reference proteome</keyword>
<dbReference type="GO" id="GO:0006487">
    <property type="term" value="P:protein N-linked glycosylation"/>
    <property type="evidence" value="ECO:0007669"/>
    <property type="project" value="TreeGrafter"/>
</dbReference>
<dbReference type="Pfam" id="PF05637">
    <property type="entry name" value="Glyco_transf_34"/>
    <property type="match status" value="1"/>
</dbReference>
<accession>A0A1L7WJP5</accession>
<dbReference type="STRING" id="576137.A0A1L7WJP5"/>
<dbReference type="EMBL" id="FJOG01000003">
    <property type="protein sequence ID" value="CZR52980.1"/>
    <property type="molecule type" value="Genomic_DNA"/>
</dbReference>
<dbReference type="InterPro" id="IPR008630">
    <property type="entry name" value="Glyco_trans_34"/>
</dbReference>
<organism evidence="5 6">
    <name type="scientific">Phialocephala subalpina</name>
    <dbReference type="NCBI Taxonomy" id="576137"/>
    <lineage>
        <taxon>Eukaryota</taxon>
        <taxon>Fungi</taxon>
        <taxon>Dikarya</taxon>
        <taxon>Ascomycota</taxon>
        <taxon>Pezizomycotina</taxon>
        <taxon>Leotiomycetes</taxon>
        <taxon>Helotiales</taxon>
        <taxon>Mollisiaceae</taxon>
        <taxon>Phialocephala</taxon>
        <taxon>Phialocephala fortinii species complex</taxon>
    </lineage>
</organism>
<evidence type="ECO:0000313" key="6">
    <source>
        <dbReference type="Proteomes" id="UP000184330"/>
    </source>
</evidence>
<keyword evidence="4" id="KW-1133">Transmembrane helix</keyword>
<evidence type="ECO:0000256" key="4">
    <source>
        <dbReference type="SAM" id="Phobius"/>
    </source>
</evidence>
<evidence type="ECO:0000313" key="5">
    <source>
        <dbReference type="EMBL" id="CZR52980.1"/>
    </source>
</evidence>
<keyword evidence="4" id="KW-0472">Membrane</keyword>
<reference evidence="5 6" key="1">
    <citation type="submission" date="2016-03" db="EMBL/GenBank/DDBJ databases">
        <authorList>
            <person name="Ploux O."/>
        </authorList>
    </citation>
    <scope>NUCLEOTIDE SEQUENCE [LARGE SCALE GENOMIC DNA]</scope>
    <source>
        <strain evidence="5 6">UAMH 11012</strain>
    </source>
</reference>
<dbReference type="Gene3D" id="3.90.550.10">
    <property type="entry name" value="Spore Coat Polysaccharide Biosynthesis Protein SpsA, Chain A"/>
    <property type="match status" value="1"/>
</dbReference>
<keyword evidence="4" id="KW-0812">Transmembrane</keyword>
<evidence type="ECO:0000256" key="1">
    <source>
        <dbReference type="ARBA" id="ARBA00005664"/>
    </source>
</evidence>
<dbReference type="InterPro" id="IPR029044">
    <property type="entry name" value="Nucleotide-diphossugar_trans"/>
</dbReference>
<gene>
    <name evidence="5" type="ORF">PAC_02858</name>
</gene>
<dbReference type="GO" id="GO:0000009">
    <property type="term" value="F:alpha-1,6-mannosyltransferase activity"/>
    <property type="evidence" value="ECO:0007669"/>
    <property type="project" value="TreeGrafter"/>
</dbReference>
<dbReference type="GO" id="GO:0000136">
    <property type="term" value="C:mannan polymerase complex"/>
    <property type="evidence" value="ECO:0007669"/>
    <property type="project" value="TreeGrafter"/>
</dbReference>
<dbReference type="Proteomes" id="UP000184330">
    <property type="component" value="Unassembled WGS sequence"/>
</dbReference>
<keyword evidence="3 5" id="KW-0808">Transferase</keyword>
<dbReference type="PANTHER" id="PTHR31306:SF10">
    <property type="entry name" value="ALPHA-1,6-MANNOSYLTRANSFERASE MNN11-RELATED"/>
    <property type="match status" value="1"/>
</dbReference>
<name>A0A1L7WJP5_9HELO</name>